<dbReference type="InterPro" id="IPR051321">
    <property type="entry name" value="PHA/PHB_synthase"/>
</dbReference>
<reference evidence="3" key="1">
    <citation type="journal article" date="2019" name="Int. J. Syst. Evol. Microbiol.">
        <title>The Global Catalogue of Microorganisms (GCM) 10K type strain sequencing project: providing services to taxonomists for standard genome sequencing and annotation.</title>
        <authorList>
            <consortium name="The Broad Institute Genomics Platform"/>
            <consortium name="The Broad Institute Genome Sequencing Center for Infectious Disease"/>
            <person name="Wu L."/>
            <person name="Ma J."/>
        </authorList>
    </citation>
    <scope>NUCLEOTIDE SEQUENCE [LARGE SCALE GENOMIC DNA]</scope>
    <source>
        <strain evidence="3">JCM 9933</strain>
    </source>
</reference>
<feature type="region of interest" description="Disordered" evidence="1">
    <location>
        <begin position="1"/>
        <end position="24"/>
    </location>
</feature>
<feature type="compositionally biased region" description="Low complexity" evidence="1">
    <location>
        <begin position="1"/>
        <end position="21"/>
    </location>
</feature>
<name>A0ABP3RBR0_9PROT</name>
<evidence type="ECO:0000313" key="3">
    <source>
        <dbReference type="Proteomes" id="UP001501588"/>
    </source>
</evidence>
<gene>
    <name evidence="2" type="ORF">GCM10009416_47480</name>
</gene>
<dbReference type="InterPro" id="IPR024501">
    <property type="entry name" value="DUF3141"/>
</dbReference>
<accession>A0ABP3RBR0</accession>
<dbReference type="Gene3D" id="3.40.50.1820">
    <property type="entry name" value="alpha/beta hydrolase"/>
    <property type="match status" value="1"/>
</dbReference>
<organism evidence="2 3">
    <name type="scientific">Craurococcus roseus</name>
    <dbReference type="NCBI Taxonomy" id="77585"/>
    <lineage>
        <taxon>Bacteria</taxon>
        <taxon>Pseudomonadati</taxon>
        <taxon>Pseudomonadota</taxon>
        <taxon>Alphaproteobacteria</taxon>
        <taxon>Acetobacterales</taxon>
        <taxon>Acetobacteraceae</taxon>
        <taxon>Craurococcus</taxon>
    </lineage>
</organism>
<dbReference type="PANTHER" id="PTHR36837:SF2">
    <property type="entry name" value="POLY(3-HYDROXYALKANOATE) POLYMERASE SUBUNIT PHAC"/>
    <property type="match status" value="1"/>
</dbReference>
<proteinExistence type="predicted"/>
<evidence type="ECO:0000256" key="1">
    <source>
        <dbReference type="SAM" id="MobiDB-lite"/>
    </source>
</evidence>
<evidence type="ECO:0000313" key="2">
    <source>
        <dbReference type="EMBL" id="GAA0604368.1"/>
    </source>
</evidence>
<dbReference type="Proteomes" id="UP001501588">
    <property type="component" value="Unassembled WGS sequence"/>
</dbReference>
<protein>
    <submittedName>
        <fullName evidence="2">DUF3141 domain-containing protein</fullName>
    </submittedName>
</protein>
<comment type="caution">
    <text evidence="2">The sequence shown here is derived from an EMBL/GenBank/DDBJ whole genome shotgun (WGS) entry which is preliminary data.</text>
</comment>
<dbReference type="SUPFAM" id="SSF53474">
    <property type="entry name" value="alpha/beta-Hydrolases"/>
    <property type="match status" value="1"/>
</dbReference>
<dbReference type="Pfam" id="PF11339">
    <property type="entry name" value="DUF3141"/>
    <property type="match status" value="1"/>
</dbReference>
<dbReference type="InterPro" id="IPR029058">
    <property type="entry name" value="AB_hydrolase_fold"/>
</dbReference>
<dbReference type="PANTHER" id="PTHR36837">
    <property type="entry name" value="POLY(3-HYDROXYALKANOATE) POLYMERASE SUBUNIT PHAC"/>
    <property type="match status" value="1"/>
</dbReference>
<sequence>MTQMPSAPGSAAPQTPAAPSAKDSAWLLPGNGGAAWPADPVTAYWLDAGQRWILLLDVLRQRGNNALEYSARTAPNVLTFEYELILRGDEFERPVNYGLVRVVPTAGTVIDDAKRPFVVFDPRAGHGPGIGGMKHDSEIGEALAAGHPCYFVGFLPDPVPGQTVEDVCRAEALFVEAVAARHPKAQGKPVLIGNCQAGWQVMMMCAVRPDLPGPILLVGSPLSYWAGIRGQSPMRYLGGLLGGTWLTSLAGDLGCGIFDGASLVANFEAMHPDNNYWKKLYDVYAKVDTEAARFLEFEKWWGSPVLLNAEEMQYITDNLFVGNRLSTGQLRTSDGLRIDLRNIRSPIIVFCSWGDDITPPPQALGWILDLYEHEDEIVANGQTIVYCLHPSVGHLGIFVSGKVATKEHGEFVQGMDLIDLMPPGLYEAVITELGEETENPELVHGHHLLGLEKRSLDDMRSIIRNDPADDRRFEAAARLSEVNQGLYANFVRPAVRAMTTQPGAEAMRLLHPDRLRFSLFSDRNPFMAGIGPLAEAVRQNRRPADAGNPLAEAERLASEGIQAWLKTCGKARDMFTEQFFLSTYGSPALQALLGLAAENAGRPRHIERDVAREAAARAANAEAEAAVERGGAVEAFVRAVMHIARPSGRVDERGFAALQELRAMLPPQEQPSFARFKDIVRQQFLALELDEERAVQALPKLAATEEDRRRVLGGLRHLLSFRPRLSKDQQRRLQRVAALLETTASKRSQRERATVEG</sequence>
<dbReference type="RefSeq" id="WP_343897923.1">
    <property type="nucleotide sequence ID" value="NZ_BAAAFZ010000094.1"/>
</dbReference>
<dbReference type="EMBL" id="BAAAFZ010000094">
    <property type="protein sequence ID" value="GAA0604368.1"/>
    <property type="molecule type" value="Genomic_DNA"/>
</dbReference>
<keyword evidence="3" id="KW-1185">Reference proteome</keyword>